<evidence type="ECO:0000313" key="2">
    <source>
        <dbReference type="EMBL" id="KAG8100793.1"/>
    </source>
</evidence>
<dbReference type="Proteomes" id="UP000729402">
    <property type="component" value="Unassembled WGS sequence"/>
</dbReference>
<keyword evidence="1" id="KW-0812">Transmembrane</keyword>
<sequence length="128" mass="14389">MADPFRFGLTFGIPLQWRPPFLGFSLLPETDISLHRFLSGPSMACLFFLPLSLEAEDELSQIVQTINGLPLNPDHSLRDSWSFIWVLRTSLQKNFINIILTIPTLTLFTVNFGSLHAATKSKFSSGFS</sequence>
<dbReference type="AlphaFoldDB" id="A0A8J5X0D0"/>
<accession>A0A8J5X0D0</accession>
<keyword evidence="1" id="KW-1133">Transmembrane helix</keyword>
<protein>
    <submittedName>
        <fullName evidence="2">Uncharacterized protein</fullName>
    </submittedName>
</protein>
<name>A0A8J5X0D0_ZIZPA</name>
<keyword evidence="1" id="KW-0472">Membrane</keyword>
<dbReference type="EMBL" id="JAAALK010000079">
    <property type="protein sequence ID" value="KAG8100793.1"/>
    <property type="molecule type" value="Genomic_DNA"/>
</dbReference>
<organism evidence="2 3">
    <name type="scientific">Zizania palustris</name>
    <name type="common">Northern wild rice</name>
    <dbReference type="NCBI Taxonomy" id="103762"/>
    <lineage>
        <taxon>Eukaryota</taxon>
        <taxon>Viridiplantae</taxon>
        <taxon>Streptophyta</taxon>
        <taxon>Embryophyta</taxon>
        <taxon>Tracheophyta</taxon>
        <taxon>Spermatophyta</taxon>
        <taxon>Magnoliopsida</taxon>
        <taxon>Liliopsida</taxon>
        <taxon>Poales</taxon>
        <taxon>Poaceae</taxon>
        <taxon>BOP clade</taxon>
        <taxon>Oryzoideae</taxon>
        <taxon>Oryzeae</taxon>
        <taxon>Zizaniinae</taxon>
        <taxon>Zizania</taxon>
    </lineage>
</organism>
<proteinExistence type="predicted"/>
<evidence type="ECO:0000313" key="3">
    <source>
        <dbReference type="Proteomes" id="UP000729402"/>
    </source>
</evidence>
<evidence type="ECO:0000256" key="1">
    <source>
        <dbReference type="SAM" id="Phobius"/>
    </source>
</evidence>
<comment type="caution">
    <text evidence="2">The sequence shown here is derived from an EMBL/GenBank/DDBJ whole genome shotgun (WGS) entry which is preliminary data.</text>
</comment>
<reference evidence="2" key="2">
    <citation type="submission" date="2021-02" db="EMBL/GenBank/DDBJ databases">
        <authorList>
            <person name="Kimball J.A."/>
            <person name="Haas M.W."/>
            <person name="Macchietto M."/>
            <person name="Kono T."/>
            <person name="Duquette J."/>
            <person name="Shao M."/>
        </authorList>
    </citation>
    <scope>NUCLEOTIDE SEQUENCE</scope>
    <source>
        <tissue evidence="2">Fresh leaf tissue</tissue>
    </source>
</reference>
<reference evidence="2" key="1">
    <citation type="journal article" date="2021" name="bioRxiv">
        <title>Whole Genome Assembly and Annotation of Northern Wild Rice, Zizania palustris L., Supports a Whole Genome Duplication in the Zizania Genus.</title>
        <authorList>
            <person name="Haas M."/>
            <person name="Kono T."/>
            <person name="Macchietto M."/>
            <person name="Millas R."/>
            <person name="McGilp L."/>
            <person name="Shao M."/>
            <person name="Duquette J."/>
            <person name="Hirsch C.N."/>
            <person name="Kimball J."/>
        </authorList>
    </citation>
    <scope>NUCLEOTIDE SEQUENCE</scope>
    <source>
        <tissue evidence="2">Fresh leaf tissue</tissue>
    </source>
</reference>
<keyword evidence="3" id="KW-1185">Reference proteome</keyword>
<feature type="transmembrane region" description="Helical" evidence="1">
    <location>
        <begin position="95"/>
        <end position="118"/>
    </location>
</feature>
<gene>
    <name evidence="2" type="ORF">GUJ93_ZPchr0013g34662</name>
</gene>